<comment type="catalytic activity">
    <reaction evidence="12 13">
        <text>L-threonine + hydrogencarbonate + ATP = L-threonylcarbamoyladenylate + diphosphate + H2O</text>
        <dbReference type="Rhea" id="RHEA:36407"/>
        <dbReference type="ChEBI" id="CHEBI:15377"/>
        <dbReference type="ChEBI" id="CHEBI:17544"/>
        <dbReference type="ChEBI" id="CHEBI:30616"/>
        <dbReference type="ChEBI" id="CHEBI:33019"/>
        <dbReference type="ChEBI" id="CHEBI:57926"/>
        <dbReference type="ChEBI" id="CHEBI:73682"/>
        <dbReference type="EC" id="2.7.7.87"/>
    </reaction>
</comment>
<reference evidence="15 16" key="1">
    <citation type="submission" date="2017-04" db="EMBL/GenBank/DDBJ databases">
        <authorList>
            <person name="Varghese N."/>
            <person name="Submissions S."/>
        </authorList>
    </citation>
    <scope>NUCLEOTIDE SEQUENCE [LARGE SCALE GENOMIC DNA]</scope>
    <source>
        <strain evidence="15 16">J12</strain>
    </source>
</reference>
<comment type="subcellular location">
    <subcellularLocation>
        <location evidence="1 13">Cytoplasm</location>
    </subcellularLocation>
</comment>
<dbReference type="Gene3D" id="3.90.870.10">
    <property type="entry name" value="DHBP synthase"/>
    <property type="match status" value="1"/>
</dbReference>
<evidence type="ECO:0000256" key="3">
    <source>
        <dbReference type="ARBA" id="ARBA00012584"/>
    </source>
</evidence>
<evidence type="ECO:0000256" key="6">
    <source>
        <dbReference type="ARBA" id="ARBA00022679"/>
    </source>
</evidence>
<dbReference type="EMBL" id="FXAE01000002">
    <property type="protein sequence ID" value="SME94226.1"/>
    <property type="molecule type" value="Genomic_DNA"/>
</dbReference>
<dbReference type="PANTHER" id="PTHR17490:SF16">
    <property type="entry name" value="THREONYLCARBAMOYL-AMP SYNTHASE"/>
    <property type="match status" value="1"/>
</dbReference>
<comment type="caution">
    <text evidence="15">The sequence shown here is derived from an EMBL/GenBank/DDBJ whole genome shotgun (WGS) entry which is preliminary data.</text>
</comment>
<dbReference type="InterPro" id="IPR005145">
    <property type="entry name" value="Sua5_C"/>
</dbReference>
<dbReference type="EC" id="2.7.7.87" evidence="3 13"/>
<evidence type="ECO:0000259" key="14">
    <source>
        <dbReference type="PROSITE" id="PS51163"/>
    </source>
</evidence>
<comment type="function">
    <text evidence="13">Required for the formation of a threonylcarbamoyl group on adenosine at position 37 (t(6)A37) in tRNAs that read codons beginning with adenine.</text>
</comment>
<dbReference type="SUPFAM" id="SSF55821">
    <property type="entry name" value="YrdC/RibB"/>
    <property type="match status" value="1"/>
</dbReference>
<dbReference type="InterPro" id="IPR050156">
    <property type="entry name" value="TC-AMP_synthase_SUA5"/>
</dbReference>
<proteinExistence type="inferred from homology"/>
<dbReference type="InterPro" id="IPR017945">
    <property type="entry name" value="DHBP_synth_RibB-like_a/b_dom"/>
</dbReference>
<sequence>MSRQESMNFNQTEHRGDLPALKEVTPKTTRWWRIQPGTGAGAGVPDDVAVEEAAALQEAAAVLASGGTVAFPTETVYGLGADARNTAAVEAIFAAKGRPSDNPLIVHIADVSQLDGLVTEVNETAQRLMEAFWPGPLTLVLPVAEGAVSPRVTAGLSTVGVRMPAHDVALRLIAAAGCPVAAPSANRSGRPSPTLASHVGEDLSGRIDGIVDGGPTGVGLESTVVEAGRDGVVTVLRPGGITVEQLARVAGAGVRLDAALQPKAKAGGEAAPGPAAAPRAPGMKYTHYAPQGVLHIVRGSANRVADRIQAELAAAAARGEKTGVLAFDERLPSYRADCALSLGREDELETAAHRLYAALRRFDDCGVTYILAEACPEDGLGSAVMNRLLKAAGHRVIEAGGDSEEGRG</sequence>
<keyword evidence="10 13" id="KW-0067">ATP-binding</keyword>
<dbReference type="PANTHER" id="PTHR17490">
    <property type="entry name" value="SUA5"/>
    <property type="match status" value="1"/>
</dbReference>
<keyword evidence="9 13" id="KW-0547">Nucleotide-binding</keyword>
<dbReference type="Pfam" id="PF01300">
    <property type="entry name" value="Sua5_yciO_yrdC"/>
    <property type="match status" value="1"/>
</dbReference>
<evidence type="ECO:0000256" key="13">
    <source>
        <dbReference type="PIRNR" id="PIRNR004930"/>
    </source>
</evidence>
<keyword evidence="16" id="KW-1185">Reference proteome</keyword>
<dbReference type="Gene3D" id="3.40.50.11030">
    <property type="entry name" value="Threonylcarbamoyl-AMP synthase, C-terminal domain"/>
    <property type="match status" value="1"/>
</dbReference>
<dbReference type="InterPro" id="IPR038385">
    <property type="entry name" value="Sua5/YwlC_C"/>
</dbReference>
<evidence type="ECO:0000256" key="8">
    <source>
        <dbReference type="ARBA" id="ARBA00022695"/>
    </source>
</evidence>
<evidence type="ECO:0000313" key="15">
    <source>
        <dbReference type="EMBL" id="SME94226.1"/>
    </source>
</evidence>
<gene>
    <name evidence="15" type="ORF">SAMN02744124_00338</name>
</gene>
<evidence type="ECO:0000256" key="4">
    <source>
        <dbReference type="ARBA" id="ARBA00015492"/>
    </source>
</evidence>
<evidence type="ECO:0000256" key="10">
    <source>
        <dbReference type="ARBA" id="ARBA00022840"/>
    </source>
</evidence>
<evidence type="ECO:0000256" key="12">
    <source>
        <dbReference type="ARBA" id="ARBA00048366"/>
    </source>
</evidence>
<protein>
    <recommendedName>
        <fullName evidence="4 13">Threonylcarbamoyl-AMP synthase</fullName>
        <shortName evidence="13">TC-AMP synthase</shortName>
        <ecNumber evidence="3 13">2.7.7.87</ecNumber>
    </recommendedName>
    <alternativeName>
        <fullName evidence="11 13">L-threonylcarbamoyladenylate synthase</fullName>
    </alternativeName>
</protein>
<keyword evidence="5 13" id="KW-0963">Cytoplasm</keyword>
<evidence type="ECO:0000256" key="2">
    <source>
        <dbReference type="ARBA" id="ARBA00007663"/>
    </source>
</evidence>
<keyword evidence="7 13" id="KW-0819">tRNA processing</keyword>
<evidence type="ECO:0000256" key="11">
    <source>
        <dbReference type="ARBA" id="ARBA00029774"/>
    </source>
</evidence>
<accession>A0ABY1LVE1</accession>
<dbReference type="InterPro" id="IPR010923">
    <property type="entry name" value="T(6)A37_SUA5"/>
</dbReference>
<keyword evidence="8 13" id="KW-0548">Nucleotidyltransferase</keyword>
<name>A0ABY1LVE1_9BACL</name>
<dbReference type="Proteomes" id="UP000192939">
    <property type="component" value="Unassembled WGS sequence"/>
</dbReference>
<comment type="similarity">
    <text evidence="2 13">Belongs to the SUA5 family.</text>
</comment>
<evidence type="ECO:0000313" key="16">
    <source>
        <dbReference type="Proteomes" id="UP000192939"/>
    </source>
</evidence>
<evidence type="ECO:0000256" key="7">
    <source>
        <dbReference type="ARBA" id="ARBA00022694"/>
    </source>
</evidence>
<dbReference type="Pfam" id="PF03481">
    <property type="entry name" value="Sua5_C"/>
    <property type="match status" value="1"/>
</dbReference>
<keyword evidence="6 13" id="KW-0808">Transferase</keyword>
<dbReference type="PROSITE" id="PS51163">
    <property type="entry name" value="YRDC"/>
    <property type="match status" value="1"/>
</dbReference>
<evidence type="ECO:0000256" key="5">
    <source>
        <dbReference type="ARBA" id="ARBA00022490"/>
    </source>
</evidence>
<evidence type="ECO:0000256" key="1">
    <source>
        <dbReference type="ARBA" id="ARBA00004496"/>
    </source>
</evidence>
<dbReference type="PIRSF" id="PIRSF004930">
    <property type="entry name" value="Tln_factor_SUA5"/>
    <property type="match status" value="1"/>
</dbReference>
<feature type="domain" description="YrdC-like" evidence="14">
    <location>
        <begin position="53"/>
        <end position="241"/>
    </location>
</feature>
<dbReference type="InterPro" id="IPR006070">
    <property type="entry name" value="Sua5-like_dom"/>
</dbReference>
<evidence type="ECO:0000256" key="9">
    <source>
        <dbReference type="ARBA" id="ARBA00022741"/>
    </source>
</evidence>
<organism evidence="15 16">
    <name type="scientific">Paenibacillus barengoltzii J12</name>
    <dbReference type="NCBI Taxonomy" id="935846"/>
    <lineage>
        <taxon>Bacteria</taxon>
        <taxon>Bacillati</taxon>
        <taxon>Bacillota</taxon>
        <taxon>Bacilli</taxon>
        <taxon>Bacillales</taxon>
        <taxon>Paenibacillaceae</taxon>
        <taxon>Paenibacillus</taxon>
    </lineage>
</organism>
<dbReference type="NCBIfam" id="TIGR00057">
    <property type="entry name" value="L-threonylcarbamoyladenylate synthase"/>
    <property type="match status" value="1"/>
</dbReference>